<accession>A0A9W9H5W4</accession>
<evidence type="ECO:0000259" key="7">
    <source>
        <dbReference type="PROSITE" id="PS50048"/>
    </source>
</evidence>
<dbReference type="SMART" id="SM00066">
    <property type="entry name" value="GAL4"/>
    <property type="match status" value="1"/>
</dbReference>
<dbReference type="InterPro" id="IPR007219">
    <property type="entry name" value="XnlR_reg_dom"/>
</dbReference>
<keyword evidence="9" id="KW-1185">Reference proteome</keyword>
<keyword evidence="2" id="KW-0805">Transcription regulation</keyword>
<dbReference type="PANTHER" id="PTHR47654">
    <property type="entry name" value="ZN(II)2CYS6 TRANSCRIPTION FACTOR (EUROFUNG)-RELATED"/>
    <property type="match status" value="1"/>
</dbReference>
<dbReference type="GO" id="GO:0003677">
    <property type="term" value="F:DNA binding"/>
    <property type="evidence" value="ECO:0007669"/>
    <property type="project" value="UniProtKB-KW"/>
</dbReference>
<organism evidence="8 9">
    <name type="scientific">Penicillium bovifimosum</name>
    <dbReference type="NCBI Taxonomy" id="126998"/>
    <lineage>
        <taxon>Eukaryota</taxon>
        <taxon>Fungi</taxon>
        <taxon>Dikarya</taxon>
        <taxon>Ascomycota</taxon>
        <taxon>Pezizomycotina</taxon>
        <taxon>Eurotiomycetes</taxon>
        <taxon>Eurotiomycetidae</taxon>
        <taxon>Eurotiales</taxon>
        <taxon>Aspergillaceae</taxon>
        <taxon>Penicillium</taxon>
    </lineage>
</organism>
<feature type="region of interest" description="Disordered" evidence="6">
    <location>
        <begin position="508"/>
        <end position="536"/>
    </location>
</feature>
<dbReference type="InterPro" id="IPR036864">
    <property type="entry name" value="Zn2-C6_fun-type_DNA-bd_sf"/>
</dbReference>
<sequence length="761" mass="85051">MSGNFGSPAHSEYPNPENESAFNYDWAVPAQPQPSPFEFTVNAQAIPVPGDPLATSIGSVNAKVPIPRSAQASSWISSGRVSRACENCRDQKIKCSGHRPACHRCQDAGVSCSYGDRKKEKMLKQLQELTARVETLDALLRNLYPRLDASSAQQVDQTLSELGPNTELGKGNTPALLTTPSTNIPYLRILSSRANPSPGALFPGIGDCSEEDFDGDKKVQAMGFVGEHSEMSWLYRLKRGLDDDSSKATKQTPMRPSMSSVNYFQDDSDILALGDIDIDLTCRPPQHIANRLVDAYFQFVNPTFPIIGKAIFLNQYRSFYANPNVRPGKRWIAVLNLVFAIATRHSLLIDQPQPDCDDHRTYFARACKLSVETSLLGQPDLQQAQVEGLAGFYLLSVGQVNKSWRIVGTAIRSAVTMGLHIRSESDSITHLAKELRYRIWWALFMLDIVLCEMTGRPPSTEDIFCTTPLPVPFPEEDFWDERVVQLISDQETRSALFTSLLFDIPASPKENPTLKSSARDEPGKGKEEDTRNQTRTAIPTPNTSLYFLYVLDLACLLREAINIIYAPGSTRQSWHEVEAAISTLNNHADNWLSRLPPSFHFTTLGTTQPFLQQRANLAFRFYSTKLIILQPCVRRLFQLRQEVSSPGTVCDQMAAICVHVAGQMLNLLPGETDFTWLYGVAPWWCIVHNIMQSITILLTELSTRAHPSTTPVADITYQISKGIRWLKDISSKDPCSQRAWHVCMGIISRHGSKFEFYDPVL</sequence>
<dbReference type="AlphaFoldDB" id="A0A9W9H5W4"/>
<dbReference type="OrthoDB" id="5296287at2759"/>
<reference evidence="8" key="2">
    <citation type="journal article" date="2023" name="IMA Fungus">
        <title>Comparative genomic study of the Penicillium genus elucidates a diverse pangenome and 15 lateral gene transfer events.</title>
        <authorList>
            <person name="Petersen C."/>
            <person name="Sorensen T."/>
            <person name="Nielsen M.R."/>
            <person name="Sondergaard T.E."/>
            <person name="Sorensen J.L."/>
            <person name="Fitzpatrick D.A."/>
            <person name="Frisvad J.C."/>
            <person name="Nielsen K.L."/>
        </authorList>
    </citation>
    <scope>NUCLEOTIDE SEQUENCE</scope>
    <source>
        <strain evidence="8">IBT 22155</strain>
    </source>
</reference>
<dbReference type="PROSITE" id="PS00463">
    <property type="entry name" value="ZN2_CY6_FUNGAL_1"/>
    <property type="match status" value="1"/>
</dbReference>
<gene>
    <name evidence="8" type="ORF">N7515_003846</name>
</gene>
<dbReference type="GO" id="GO:0008270">
    <property type="term" value="F:zinc ion binding"/>
    <property type="evidence" value="ECO:0007669"/>
    <property type="project" value="InterPro"/>
</dbReference>
<evidence type="ECO:0000256" key="2">
    <source>
        <dbReference type="ARBA" id="ARBA00023015"/>
    </source>
</evidence>
<keyword evidence="1" id="KW-0479">Metal-binding</keyword>
<evidence type="ECO:0000256" key="3">
    <source>
        <dbReference type="ARBA" id="ARBA00023125"/>
    </source>
</evidence>
<dbReference type="EMBL" id="JAPQKL010000003">
    <property type="protein sequence ID" value="KAJ5138998.1"/>
    <property type="molecule type" value="Genomic_DNA"/>
</dbReference>
<keyword evidence="4" id="KW-0804">Transcription</keyword>
<dbReference type="Gene3D" id="4.10.240.10">
    <property type="entry name" value="Zn(2)-C6 fungal-type DNA-binding domain"/>
    <property type="match status" value="1"/>
</dbReference>
<dbReference type="InterPro" id="IPR001138">
    <property type="entry name" value="Zn2Cys6_DnaBD"/>
</dbReference>
<feature type="compositionally biased region" description="Basic and acidic residues" evidence="6">
    <location>
        <begin position="517"/>
        <end position="532"/>
    </location>
</feature>
<dbReference type="GeneID" id="81403760"/>
<dbReference type="GO" id="GO:0000981">
    <property type="term" value="F:DNA-binding transcription factor activity, RNA polymerase II-specific"/>
    <property type="evidence" value="ECO:0007669"/>
    <property type="project" value="InterPro"/>
</dbReference>
<dbReference type="CDD" id="cd00067">
    <property type="entry name" value="GAL4"/>
    <property type="match status" value="1"/>
</dbReference>
<proteinExistence type="predicted"/>
<reference evidence="8" key="1">
    <citation type="submission" date="2022-11" db="EMBL/GenBank/DDBJ databases">
        <authorList>
            <person name="Petersen C."/>
        </authorList>
    </citation>
    <scope>NUCLEOTIDE SEQUENCE</scope>
    <source>
        <strain evidence="8">IBT 22155</strain>
    </source>
</reference>
<feature type="domain" description="Zn(2)-C6 fungal-type" evidence="7">
    <location>
        <begin position="84"/>
        <end position="114"/>
    </location>
</feature>
<evidence type="ECO:0000313" key="9">
    <source>
        <dbReference type="Proteomes" id="UP001149079"/>
    </source>
</evidence>
<dbReference type="PROSITE" id="PS50048">
    <property type="entry name" value="ZN2_CY6_FUNGAL_2"/>
    <property type="match status" value="1"/>
</dbReference>
<dbReference type="Pfam" id="PF04082">
    <property type="entry name" value="Fungal_trans"/>
    <property type="match status" value="1"/>
</dbReference>
<keyword evidence="3" id="KW-0238">DNA-binding</keyword>
<dbReference type="SUPFAM" id="SSF57701">
    <property type="entry name" value="Zn2/Cys6 DNA-binding domain"/>
    <property type="match status" value="1"/>
</dbReference>
<evidence type="ECO:0000256" key="5">
    <source>
        <dbReference type="ARBA" id="ARBA00023242"/>
    </source>
</evidence>
<name>A0A9W9H5W4_9EURO</name>
<evidence type="ECO:0000256" key="1">
    <source>
        <dbReference type="ARBA" id="ARBA00022723"/>
    </source>
</evidence>
<dbReference type="GO" id="GO:0006351">
    <property type="term" value="P:DNA-templated transcription"/>
    <property type="evidence" value="ECO:0007669"/>
    <property type="project" value="InterPro"/>
</dbReference>
<dbReference type="Proteomes" id="UP001149079">
    <property type="component" value="Unassembled WGS sequence"/>
</dbReference>
<dbReference type="SMART" id="SM00906">
    <property type="entry name" value="Fungal_trans"/>
    <property type="match status" value="1"/>
</dbReference>
<dbReference type="InterPro" id="IPR053230">
    <property type="entry name" value="Trans_reg_galc"/>
</dbReference>
<protein>
    <recommendedName>
        <fullName evidence="7">Zn(2)-C6 fungal-type domain-containing protein</fullName>
    </recommendedName>
</protein>
<dbReference type="CDD" id="cd12148">
    <property type="entry name" value="fungal_TF_MHR"/>
    <property type="match status" value="1"/>
</dbReference>
<evidence type="ECO:0000256" key="4">
    <source>
        <dbReference type="ARBA" id="ARBA00023163"/>
    </source>
</evidence>
<evidence type="ECO:0000256" key="6">
    <source>
        <dbReference type="SAM" id="MobiDB-lite"/>
    </source>
</evidence>
<keyword evidence="5" id="KW-0539">Nucleus</keyword>
<dbReference type="RefSeq" id="XP_056523647.1">
    <property type="nucleotide sequence ID" value="XM_056664590.1"/>
</dbReference>
<evidence type="ECO:0000313" key="8">
    <source>
        <dbReference type="EMBL" id="KAJ5138998.1"/>
    </source>
</evidence>
<comment type="caution">
    <text evidence="8">The sequence shown here is derived from an EMBL/GenBank/DDBJ whole genome shotgun (WGS) entry which is preliminary data.</text>
</comment>
<dbReference type="PANTHER" id="PTHR47654:SF1">
    <property type="entry name" value="ZN(II)2CYS6 TRANSCRIPTION FACTOR (EUROFUNG)"/>
    <property type="match status" value="1"/>
</dbReference>
<dbReference type="Pfam" id="PF00172">
    <property type="entry name" value="Zn_clus"/>
    <property type="match status" value="1"/>
</dbReference>